<proteinExistence type="predicted"/>
<protein>
    <submittedName>
        <fullName evidence="2">Class I SAM-dependent methyltransferase</fullName>
    </submittedName>
</protein>
<dbReference type="Pfam" id="PF08241">
    <property type="entry name" value="Methyltransf_11"/>
    <property type="match status" value="1"/>
</dbReference>
<dbReference type="EMBL" id="JAGYVZ010000005">
    <property type="protein sequence ID" value="MBS7230811.1"/>
    <property type="molecule type" value="Genomic_DNA"/>
</dbReference>
<reference evidence="2 3" key="1">
    <citation type="journal article" date="2018" name="Int. J. Syst. Evol. Microbiol.">
        <title>Flavobacterium chryseum sp. nov. and Flavobacterium psychroterrae sp. nov., novel environmental bacteria isolated from Antarctica.</title>
        <authorList>
            <person name="Kralova S."/>
            <person name="Svec P."/>
            <person name="Busse H.J."/>
            <person name="Stankova E."/>
            <person name="Vaczi P."/>
            <person name="Sedlacek I."/>
        </authorList>
    </citation>
    <scope>NUCLEOTIDE SEQUENCE [LARGE SCALE GENOMIC DNA]</scope>
    <source>
        <strain evidence="2 3">CCM 8827</strain>
    </source>
</reference>
<name>A0ABS5PAP7_9FLAO</name>
<dbReference type="RefSeq" id="WP_213296946.1">
    <property type="nucleotide sequence ID" value="NZ_JAGYVZ010000005.1"/>
</dbReference>
<comment type="caution">
    <text evidence="2">The sequence shown here is derived from an EMBL/GenBank/DDBJ whole genome shotgun (WGS) entry which is preliminary data.</text>
</comment>
<keyword evidence="3" id="KW-1185">Reference proteome</keyword>
<dbReference type="PANTHER" id="PTHR42912:SF98">
    <property type="entry name" value="UNCHARACTERISED METHYLTRANSFERASE RV1498C"/>
    <property type="match status" value="1"/>
</dbReference>
<dbReference type="Gene3D" id="3.40.50.150">
    <property type="entry name" value="Vaccinia Virus protein VP39"/>
    <property type="match status" value="1"/>
</dbReference>
<dbReference type="InterPro" id="IPR013216">
    <property type="entry name" value="Methyltransf_11"/>
</dbReference>
<organism evidence="2 3">
    <name type="scientific">Flavobacterium psychroterrae</name>
    <dbReference type="NCBI Taxonomy" id="2133767"/>
    <lineage>
        <taxon>Bacteria</taxon>
        <taxon>Pseudomonadati</taxon>
        <taxon>Bacteroidota</taxon>
        <taxon>Flavobacteriia</taxon>
        <taxon>Flavobacteriales</taxon>
        <taxon>Flavobacteriaceae</taxon>
        <taxon>Flavobacterium</taxon>
    </lineage>
</organism>
<evidence type="ECO:0000313" key="2">
    <source>
        <dbReference type="EMBL" id="MBS7230811.1"/>
    </source>
</evidence>
<gene>
    <name evidence="2" type="ORF">KHA90_07225</name>
</gene>
<dbReference type="Proteomes" id="UP000722625">
    <property type="component" value="Unassembled WGS sequence"/>
</dbReference>
<dbReference type="GO" id="GO:0008168">
    <property type="term" value="F:methyltransferase activity"/>
    <property type="evidence" value="ECO:0007669"/>
    <property type="project" value="UniProtKB-KW"/>
</dbReference>
<keyword evidence="2" id="KW-0808">Transferase</keyword>
<dbReference type="GO" id="GO:0032259">
    <property type="term" value="P:methylation"/>
    <property type="evidence" value="ECO:0007669"/>
    <property type="project" value="UniProtKB-KW"/>
</dbReference>
<dbReference type="PANTHER" id="PTHR42912">
    <property type="entry name" value="METHYLTRANSFERASE"/>
    <property type="match status" value="1"/>
</dbReference>
<sequence>MNLRAIYYAISPKSRFLVRKIYYFPVDFLNAITKPKNKNVPNKGDIFIGGGDFSEQGNHLFSILKQYASLKPEHTVLDIGCGIGRVAVPLTKYLSHSGKYEGFDVVKKGIVWCQNHIAKDFPNFKFQYIPLNNDLYHLTEKRAESFVFPYEDNTFDTVFLFSVFTHMQPLEVQNYLKEIYRVLKPGGKCLSTFFLYDEAIENEISQKSRSFSFPYNKGNYRLMNEKVPSANIAFSEVYLHAMIEESQLKLENKIYGRWANREANDLYDFQDILVLEKAD</sequence>
<evidence type="ECO:0000259" key="1">
    <source>
        <dbReference type="Pfam" id="PF08241"/>
    </source>
</evidence>
<dbReference type="InterPro" id="IPR050508">
    <property type="entry name" value="Methyltransf_Superfamily"/>
</dbReference>
<dbReference type="CDD" id="cd02440">
    <property type="entry name" value="AdoMet_MTases"/>
    <property type="match status" value="1"/>
</dbReference>
<dbReference type="SUPFAM" id="SSF53335">
    <property type="entry name" value="S-adenosyl-L-methionine-dependent methyltransferases"/>
    <property type="match status" value="1"/>
</dbReference>
<accession>A0ABS5PAP7</accession>
<evidence type="ECO:0000313" key="3">
    <source>
        <dbReference type="Proteomes" id="UP000722625"/>
    </source>
</evidence>
<dbReference type="InterPro" id="IPR029063">
    <property type="entry name" value="SAM-dependent_MTases_sf"/>
</dbReference>
<keyword evidence="2" id="KW-0489">Methyltransferase</keyword>
<feature type="domain" description="Methyltransferase type 11" evidence="1">
    <location>
        <begin position="77"/>
        <end position="190"/>
    </location>
</feature>